<dbReference type="AlphaFoldDB" id="A0A1F5HHZ5"/>
<keyword evidence="1" id="KW-0472">Membrane</keyword>
<organism evidence="2 3">
    <name type="scientific">Candidatus Curtissbacteria bacterium RIFCSPLOWO2_01_FULL_41_18</name>
    <dbReference type="NCBI Taxonomy" id="1797727"/>
    <lineage>
        <taxon>Bacteria</taxon>
        <taxon>Candidatus Curtissiibacteriota</taxon>
    </lineage>
</organism>
<evidence type="ECO:0000313" key="2">
    <source>
        <dbReference type="EMBL" id="OGE03731.1"/>
    </source>
</evidence>
<dbReference type="Proteomes" id="UP000176780">
    <property type="component" value="Unassembled WGS sequence"/>
</dbReference>
<dbReference type="STRING" id="1797727.A3B51_00640"/>
<feature type="transmembrane region" description="Helical" evidence="1">
    <location>
        <begin position="144"/>
        <end position="164"/>
    </location>
</feature>
<evidence type="ECO:0000313" key="3">
    <source>
        <dbReference type="Proteomes" id="UP000176780"/>
    </source>
</evidence>
<keyword evidence="1" id="KW-1133">Transmembrane helix</keyword>
<keyword evidence="1" id="KW-0812">Transmembrane</keyword>
<gene>
    <name evidence="2" type="ORF">A3B51_00640</name>
</gene>
<evidence type="ECO:0000256" key="1">
    <source>
        <dbReference type="SAM" id="Phobius"/>
    </source>
</evidence>
<sequence>MTNFLKKFKTSKLSSVLKILKIFLAFLFLLQPLVVYLSSYDPGDCDDKAVHYYSAAYWQAPKEQKSKFLQDIEPFVEKYKNNPSWDRTAFRLSSANAYPLANLAISAFEKPGQHFTHAVNNGLFAITLVAILVIVIIASRTPFGFWQTILVLNLVAFYSIKLHFLVAQVPRNMHPFIAYVPRGAAALMVIPIVLSFAAGTWQLFLISIFLMLFWHVGIGSVNIFLAVISVAIYVLLTKYKLLSKNYILLVFLLGIAGGLNSLISMAVLGLVFFLFSRKIKPDLKDFYHRAFLFGFVLFFTTKLVFTATSISKVNLLIGSILHEETFRELPLRLTGILYTLLVLLVVIAIRLIHVYIFKHYLAYKKSLNIPSSTVIIAILIILFLNHLPEYTWVARRATGYFFETCREVKTLDLPKDIPSLSIGNESQLFSSLGQYLFYLERQ</sequence>
<feature type="transmembrane region" description="Helical" evidence="1">
    <location>
        <begin position="20"/>
        <end position="38"/>
    </location>
</feature>
<feature type="transmembrane region" description="Helical" evidence="1">
    <location>
        <begin position="336"/>
        <end position="357"/>
    </location>
</feature>
<feature type="transmembrane region" description="Helical" evidence="1">
    <location>
        <begin position="248"/>
        <end position="274"/>
    </location>
</feature>
<feature type="transmembrane region" description="Helical" evidence="1">
    <location>
        <begin position="203"/>
        <end position="236"/>
    </location>
</feature>
<feature type="transmembrane region" description="Helical" evidence="1">
    <location>
        <begin position="118"/>
        <end position="138"/>
    </location>
</feature>
<feature type="transmembrane region" description="Helical" evidence="1">
    <location>
        <begin position="369"/>
        <end position="387"/>
    </location>
</feature>
<comment type="caution">
    <text evidence="2">The sequence shown here is derived from an EMBL/GenBank/DDBJ whole genome shotgun (WGS) entry which is preliminary data.</text>
</comment>
<accession>A0A1F5HHZ5</accession>
<name>A0A1F5HHZ5_9BACT</name>
<dbReference type="EMBL" id="MFBQ01000045">
    <property type="protein sequence ID" value="OGE03731.1"/>
    <property type="molecule type" value="Genomic_DNA"/>
</dbReference>
<reference evidence="2 3" key="1">
    <citation type="journal article" date="2016" name="Nat. Commun.">
        <title>Thousands of microbial genomes shed light on interconnected biogeochemical processes in an aquifer system.</title>
        <authorList>
            <person name="Anantharaman K."/>
            <person name="Brown C.T."/>
            <person name="Hug L.A."/>
            <person name="Sharon I."/>
            <person name="Castelle C.J."/>
            <person name="Probst A.J."/>
            <person name="Thomas B.C."/>
            <person name="Singh A."/>
            <person name="Wilkins M.J."/>
            <person name="Karaoz U."/>
            <person name="Brodie E.L."/>
            <person name="Williams K.H."/>
            <person name="Hubbard S.S."/>
            <person name="Banfield J.F."/>
        </authorList>
    </citation>
    <scope>NUCLEOTIDE SEQUENCE [LARGE SCALE GENOMIC DNA]</scope>
</reference>
<protein>
    <submittedName>
        <fullName evidence="2">Uncharacterized protein</fullName>
    </submittedName>
</protein>
<feature type="transmembrane region" description="Helical" evidence="1">
    <location>
        <begin position="286"/>
        <end position="305"/>
    </location>
</feature>
<proteinExistence type="predicted"/>